<comment type="catalytic activity">
    <reaction evidence="9">
        <text>S-methyl-5'-thioadenosine + phosphate = 5-(methylsulfanyl)-alpha-D-ribose 1-phosphate + adenine</text>
        <dbReference type="Rhea" id="RHEA:11852"/>
        <dbReference type="ChEBI" id="CHEBI:16708"/>
        <dbReference type="ChEBI" id="CHEBI:17509"/>
        <dbReference type="ChEBI" id="CHEBI:43474"/>
        <dbReference type="ChEBI" id="CHEBI:58533"/>
        <dbReference type="EC" id="2.4.2.28"/>
    </reaction>
    <physiologicalReaction direction="left-to-right" evidence="9">
        <dbReference type="Rhea" id="RHEA:11853"/>
    </physiologicalReaction>
</comment>
<keyword evidence="12" id="KW-1185">Reference proteome</keyword>
<evidence type="ECO:0000256" key="3">
    <source>
        <dbReference type="ARBA" id="ARBA00022679"/>
    </source>
</evidence>
<evidence type="ECO:0000256" key="6">
    <source>
        <dbReference type="ARBA" id="ARBA00022833"/>
    </source>
</evidence>
<keyword evidence="6" id="KW-0862">Zinc</keyword>
<organism evidence="11 12">
    <name type="scientific">Methylomarinovum caldicuralii</name>
    <dbReference type="NCBI Taxonomy" id="438856"/>
    <lineage>
        <taxon>Bacteria</taxon>
        <taxon>Pseudomonadati</taxon>
        <taxon>Pseudomonadota</taxon>
        <taxon>Gammaproteobacteria</taxon>
        <taxon>Methylococcales</taxon>
        <taxon>Methylothermaceae</taxon>
        <taxon>Methylomarinovum</taxon>
    </lineage>
</organism>
<comment type="similarity">
    <text evidence="2 10">Belongs to the purine nucleoside phosphorylase YfiH/LACC1 family.</text>
</comment>
<keyword evidence="5" id="KW-0378">Hydrolase</keyword>
<dbReference type="InterPro" id="IPR003730">
    <property type="entry name" value="Cu_polyphenol_OxRdtase"/>
</dbReference>
<comment type="catalytic activity">
    <reaction evidence="8">
        <text>adenosine + phosphate = alpha-D-ribose 1-phosphate + adenine</text>
        <dbReference type="Rhea" id="RHEA:27642"/>
        <dbReference type="ChEBI" id="CHEBI:16335"/>
        <dbReference type="ChEBI" id="CHEBI:16708"/>
        <dbReference type="ChEBI" id="CHEBI:43474"/>
        <dbReference type="ChEBI" id="CHEBI:57720"/>
        <dbReference type="EC" id="2.4.2.1"/>
    </reaction>
    <physiologicalReaction direction="left-to-right" evidence="8">
        <dbReference type="Rhea" id="RHEA:27643"/>
    </physiologicalReaction>
</comment>
<dbReference type="Gene3D" id="3.60.140.10">
    <property type="entry name" value="CNF1/YfiH-like putative cysteine hydrolases"/>
    <property type="match status" value="1"/>
</dbReference>
<dbReference type="InterPro" id="IPR011324">
    <property type="entry name" value="Cytotoxic_necrot_fac-like_cat"/>
</dbReference>
<evidence type="ECO:0000256" key="1">
    <source>
        <dbReference type="ARBA" id="ARBA00000553"/>
    </source>
</evidence>
<keyword evidence="3" id="KW-0808">Transferase</keyword>
<accession>A0AAU9BVC8</accession>
<gene>
    <name evidence="11" type="ORF">MIT9_P2529</name>
</gene>
<evidence type="ECO:0000256" key="10">
    <source>
        <dbReference type="RuleBase" id="RU361274"/>
    </source>
</evidence>
<dbReference type="RefSeq" id="WP_317705321.1">
    <property type="nucleotide sequence ID" value="NZ_AP024714.1"/>
</dbReference>
<evidence type="ECO:0000256" key="8">
    <source>
        <dbReference type="ARBA" id="ARBA00048968"/>
    </source>
</evidence>
<reference evidence="12" key="1">
    <citation type="journal article" date="2024" name="Int. J. Syst. Evol. Microbiol.">
        <title>Methylomarinovum tepidoasis sp. nov., a moderately thermophilic methanotroph of the family Methylothermaceae isolated from a deep-sea hydrothermal field.</title>
        <authorList>
            <person name="Hirayama H."/>
            <person name="Takaki Y."/>
            <person name="Abe M."/>
            <person name="Miyazaki M."/>
            <person name="Uematsu K."/>
            <person name="Matsui Y."/>
            <person name="Takai K."/>
        </authorList>
    </citation>
    <scope>NUCLEOTIDE SEQUENCE [LARGE SCALE GENOMIC DNA]</scope>
    <source>
        <strain evidence="12">IT-9</strain>
    </source>
</reference>
<dbReference type="NCBIfam" id="TIGR00726">
    <property type="entry name" value="peptidoglycan editing factor PgeF"/>
    <property type="match status" value="1"/>
</dbReference>
<dbReference type="InterPro" id="IPR038371">
    <property type="entry name" value="Cu_polyphenol_OxRdtase_sf"/>
</dbReference>
<evidence type="ECO:0000313" key="12">
    <source>
        <dbReference type="Proteomes" id="UP001321825"/>
    </source>
</evidence>
<dbReference type="GO" id="GO:0017061">
    <property type="term" value="F:S-methyl-5-thioadenosine phosphorylase activity"/>
    <property type="evidence" value="ECO:0007669"/>
    <property type="project" value="UniProtKB-EC"/>
</dbReference>
<name>A0AAU9BVC8_9GAMM</name>
<dbReference type="PANTHER" id="PTHR30616:SF2">
    <property type="entry name" value="PURINE NUCLEOSIDE PHOSPHORYLASE LACC1"/>
    <property type="match status" value="1"/>
</dbReference>
<dbReference type="PANTHER" id="PTHR30616">
    <property type="entry name" value="UNCHARACTERIZED PROTEIN YFIH"/>
    <property type="match status" value="1"/>
</dbReference>
<proteinExistence type="inferred from homology"/>
<dbReference type="AlphaFoldDB" id="A0AAU9BVC8"/>
<keyword evidence="4" id="KW-0479">Metal-binding</keyword>
<evidence type="ECO:0000256" key="9">
    <source>
        <dbReference type="ARBA" id="ARBA00049893"/>
    </source>
</evidence>
<evidence type="ECO:0000256" key="7">
    <source>
        <dbReference type="ARBA" id="ARBA00047989"/>
    </source>
</evidence>
<evidence type="ECO:0000256" key="4">
    <source>
        <dbReference type="ARBA" id="ARBA00022723"/>
    </source>
</evidence>
<evidence type="ECO:0000256" key="2">
    <source>
        <dbReference type="ARBA" id="ARBA00007353"/>
    </source>
</evidence>
<dbReference type="EMBL" id="AP024714">
    <property type="protein sequence ID" value="BCX82938.1"/>
    <property type="molecule type" value="Genomic_DNA"/>
</dbReference>
<dbReference type="SUPFAM" id="SSF64438">
    <property type="entry name" value="CNF1/YfiH-like putative cysteine hydrolases"/>
    <property type="match status" value="1"/>
</dbReference>
<dbReference type="Pfam" id="PF02578">
    <property type="entry name" value="Cu-oxidase_4"/>
    <property type="match status" value="1"/>
</dbReference>
<protein>
    <recommendedName>
        <fullName evidence="10">Purine nucleoside phosphorylase</fullName>
    </recommendedName>
</protein>
<dbReference type="GO" id="GO:0005507">
    <property type="term" value="F:copper ion binding"/>
    <property type="evidence" value="ECO:0007669"/>
    <property type="project" value="TreeGrafter"/>
</dbReference>
<evidence type="ECO:0000313" key="11">
    <source>
        <dbReference type="EMBL" id="BCX82938.1"/>
    </source>
</evidence>
<dbReference type="KEGG" id="mcau:MIT9_P2529"/>
<comment type="catalytic activity">
    <reaction evidence="7">
        <text>adenosine + H2O + H(+) = inosine + NH4(+)</text>
        <dbReference type="Rhea" id="RHEA:24408"/>
        <dbReference type="ChEBI" id="CHEBI:15377"/>
        <dbReference type="ChEBI" id="CHEBI:15378"/>
        <dbReference type="ChEBI" id="CHEBI:16335"/>
        <dbReference type="ChEBI" id="CHEBI:17596"/>
        <dbReference type="ChEBI" id="CHEBI:28938"/>
        <dbReference type="EC" id="3.5.4.4"/>
    </reaction>
    <physiologicalReaction direction="left-to-right" evidence="7">
        <dbReference type="Rhea" id="RHEA:24409"/>
    </physiologicalReaction>
</comment>
<comment type="catalytic activity">
    <reaction evidence="1">
        <text>inosine + phosphate = alpha-D-ribose 1-phosphate + hypoxanthine</text>
        <dbReference type="Rhea" id="RHEA:27646"/>
        <dbReference type="ChEBI" id="CHEBI:17368"/>
        <dbReference type="ChEBI" id="CHEBI:17596"/>
        <dbReference type="ChEBI" id="CHEBI:43474"/>
        <dbReference type="ChEBI" id="CHEBI:57720"/>
        <dbReference type="EC" id="2.4.2.1"/>
    </reaction>
    <physiologicalReaction direction="left-to-right" evidence="1">
        <dbReference type="Rhea" id="RHEA:27647"/>
    </physiologicalReaction>
</comment>
<dbReference type="CDD" id="cd16833">
    <property type="entry name" value="YfiH"/>
    <property type="match status" value="1"/>
</dbReference>
<sequence>MADGLNWFTPDWPAPPDIHAAVTLRHGGISTGPYASFNLAAHVGDDPAAVAENRRRLREGLALPSEPAWLEQVHGTDLVHLPQPPSRPPRADGSYTATAGVVCAVLTADCLPVLITDGLIVAAVHAGWRGLAAGILERALTEIPWGRPPMVWLGPAIGPAAFEVGPEVRDAFLRRYPDLDTAFFPRRDRFLADLYQIATYQLYRHDLYAVFGGHECTFSAPKRYFSHRRDGACGRQAALIWRSA</sequence>
<dbReference type="GO" id="GO:0016787">
    <property type="term" value="F:hydrolase activity"/>
    <property type="evidence" value="ECO:0007669"/>
    <property type="project" value="UniProtKB-KW"/>
</dbReference>
<dbReference type="Proteomes" id="UP001321825">
    <property type="component" value="Chromosome"/>
</dbReference>
<evidence type="ECO:0000256" key="5">
    <source>
        <dbReference type="ARBA" id="ARBA00022801"/>
    </source>
</evidence>